<dbReference type="STRING" id="177199.A0A420YHM2"/>
<sequence length="774" mass="83929">MACSCSYVRLPSRRVQFQLYLLTFNPSDKTIHTQVMRFLPLFYVFTQVVSLTIKSGDALQDRQVCSLEPANPNTYWYEKINHNGISPFIPNGYYWPVHRNVKTSYGAKGDGLTDDSSALQNAINAGNNVAGRNTHSWGTTNQPAVVYIPSGTYIITRPLQLYVGTVVLGNPLNPPIIKAASSFEGDALIIGKDPGYGSTDNFFIWIKNIVLNSQSMPRERVITLLDWSISQATQLANVLFDMPYDSTGHTGLAMPQHGSPLMINDCSFRGGNVGIALNTQQYHFKGLSFDGCTTGIRILGGFDYVIQGCSFSFCTVGIDASSVNIGFLAVIDSTANYVDTLVSSVGSTTGADSLVLENVKVENSQSTVHAAGIKVLDGSVGAEEAWVWGRVYRKDNSQAQTGTRYGTFRPRELVGDGGAFKTMKQPTYKEYGTEQFVNIKDAEGYPVAGDGVNDDTKNLQAIINASAGCNILFFPHGTYLVTDTLYFPPGSRVHGEGWSVISASGSKFTDEESPQPLIRVGNAGEVGIAQFSDMVFSVAEVLPGCKLVEVNMAGREAGDVGFWNTHVRIGGAVGSTTQTECDGSPADCKAAFMMGGHKQTISTGRGMLIEAKKGTWLLGMGIEHNTLYQANFHQAANVFQGFQQSETPYWQGPGNPSYAPAPWKPQLDSDPDFAWCGQDDGQCRMALYQQISGSSNLSIYGAGFWTFFNNNRLCGDNCQGNAVLIEDTENMNYFGINTRYVNTLVRQKGETLATSDQNAGGWGAAVAAFMTDGR</sequence>
<dbReference type="AlphaFoldDB" id="A0A420YHM2"/>
<dbReference type="Pfam" id="PF12708">
    <property type="entry name" value="Pect-lyase_RHGA_epim"/>
    <property type="match status" value="2"/>
</dbReference>
<organism evidence="2 3">
    <name type="scientific">Coniochaeta pulveracea</name>
    <dbReference type="NCBI Taxonomy" id="177199"/>
    <lineage>
        <taxon>Eukaryota</taxon>
        <taxon>Fungi</taxon>
        <taxon>Dikarya</taxon>
        <taxon>Ascomycota</taxon>
        <taxon>Pezizomycotina</taxon>
        <taxon>Sordariomycetes</taxon>
        <taxon>Sordariomycetidae</taxon>
        <taxon>Coniochaetales</taxon>
        <taxon>Coniochaetaceae</taxon>
        <taxon>Coniochaeta</taxon>
    </lineage>
</organism>
<dbReference type="GO" id="GO:0004650">
    <property type="term" value="F:polygalacturonase activity"/>
    <property type="evidence" value="ECO:0007669"/>
    <property type="project" value="InterPro"/>
</dbReference>
<evidence type="ECO:0000313" key="3">
    <source>
        <dbReference type="Proteomes" id="UP000275385"/>
    </source>
</evidence>
<dbReference type="InterPro" id="IPR012334">
    <property type="entry name" value="Pectin_lyas_fold"/>
</dbReference>
<feature type="domain" description="Rhamnogalacturonase A/B/Epimerase-like pectate lyase" evidence="1">
    <location>
        <begin position="436"/>
        <end position="504"/>
    </location>
</feature>
<reference evidence="2 3" key="1">
    <citation type="submission" date="2018-08" db="EMBL/GenBank/DDBJ databases">
        <title>Draft genome of the lignicolous fungus Coniochaeta pulveracea.</title>
        <authorList>
            <person name="Borstlap C.J."/>
            <person name="De Witt R.N."/>
            <person name="Botha A."/>
            <person name="Volschenk H."/>
        </authorList>
    </citation>
    <scope>NUCLEOTIDE SEQUENCE [LARGE SCALE GENOMIC DNA]</scope>
    <source>
        <strain evidence="2 3">CAB683</strain>
    </source>
</reference>
<gene>
    <name evidence="2" type="ORF">DL546_004987</name>
</gene>
<dbReference type="SUPFAM" id="SSF51126">
    <property type="entry name" value="Pectin lyase-like"/>
    <property type="match status" value="2"/>
</dbReference>
<dbReference type="InterPro" id="IPR011050">
    <property type="entry name" value="Pectin_lyase_fold/virulence"/>
</dbReference>
<dbReference type="Gene3D" id="2.160.20.10">
    <property type="entry name" value="Single-stranded right-handed beta-helix, Pectin lyase-like"/>
    <property type="match status" value="2"/>
</dbReference>
<evidence type="ECO:0000259" key="1">
    <source>
        <dbReference type="Pfam" id="PF12708"/>
    </source>
</evidence>
<dbReference type="InterPro" id="IPR039279">
    <property type="entry name" value="QRT3-like"/>
</dbReference>
<feature type="domain" description="Rhamnogalacturonase A/B/Epimerase-like pectate lyase" evidence="1">
    <location>
        <begin position="99"/>
        <end position="319"/>
    </location>
</feature>
<keyword evidence="3" id="KW-1185">Reference proteome</keyword>
<dbReference type="PANTHER" id="PTHR33928">
    <property type="entry name" value="POLYGALACTURONASE QRT3"/>
    <property type="match status" value="1"/>
</dbReference>
<dbReference type="CDD" id="cd23668">
    <property type="entry name" value="GH55_beta13glucanase-like"/>
    <property type="match status" value="1"/>
</dbReference>
<dbReference type="InterPro" id="IPR024535">
    <property type="entry name" value="RHGA/B-epi-like_pectate_lyase"/>
</dbReference>
<accession>A0A420YHM2</accession>
<dbReference type="OrthoDB" id="1046782at2759"/>
<name>A0A420YHM2_9PEZI</name>
<dbReference type="FunFam" id="2.160.20.10:FF:000049">
    <property type="entry name" value="Putative exo-beta-1,3-glucanase"/>
    <property type="match status" value="2"/>
</dbReference>
<proteinExistence type="predicted"/>
<dbReference type="EMBL" id="QVQW01000009">
    <property type="protein sequence ID" value="RKU47345.1"/>
    <property type="molecule type" value="Genomic_DNA"/>
</dbReference>
<dbReference type="PANTHER" id="PTHR33928:SF2">
    <property type="entry name" value="PECTATE LYASE SUPERFAMILY PROTEIN DOMAIN-CONTAINING PROTEIN-RELATED"/>
    <property type="match status" value="1"/>
</dbReference>
<dbReference type="Proteomes" id="UP000275385">
    <property type="component" value="Unassembled WGS sequence"/>
</dbReference>
<evidence type="ECO:0000313" key="2">
    <source>
        <dbReference type="EMBL" id="RKU47345.1"/>
    </source>
</evidence>
<protein>
    <recommendedName>
        <fullName evidence="1">Rhamnogalacturonase A/B/Epimerase-like pectate lyase domain-containing protein</fullName>
    </recommendedName>
</protein>
<comment type="caution">
    <text evidence="2">The sequence shown here is derived from an EMBL/GenBank/DDBJ whole genome shotgun (WGS) entry which is preliminary data.</text>
</comment>